<dbReference type="Proteomes" id="UP000472372">
    <property type="component" value="Chromosome 2"/>
</dbReference>
<keyword evidence="7" id="KW-0833">Ubl conjugation pathway</keyword>
<feature type="compositionally biased region" description="Pro residues" evidence="9">
    <location>
        <begin position="111"/>
        <end position="123"/>
    </location>
</feature>
<feature type="compositionally biased region" description="Acidic residues" evidence="9">
    <location>
        <begin position="362"/>
        <end position="373"/>
    </location>
</feature>
<accession>A0A6S6VF17</accession>
<dbReference type="Gene3D" id="1.20.120.1750">
    <property type="match status" value="1"/>
</dbReference>
<evidence type="ECO:0000259" key="10">
    <source>
        <dbReference type="PROSITE" id="PS51873"/>
    </source>
</evidence>
<keyword evidence="6" id="KW-0863">Zinc-finger</keyword>
<proteinExistence type="predicted"/>
<dbReference type="SUPFAM" id="SSF57850">
    <property type="entry name" value="RING/U-box"/>
    <property type="match status" value="1"/>
</dbReference>
<evidence type="ECO:0000256" key="6">
    <source>
        <dbReference type="ARBA" id="ARBA00022771"/>
    </source>
</evidence>
<dbReference type="PROSITE" id="PS51873">
    <property type="entry name" value="TRIAD"/>
    <property type="match status" value="1"/>
</dbReference>
<reference evidence="11" key="1">
    <citation type="submission" date="2021-02" db="EMBL/GenBank/DDBJ databases">
        <authorList>
            <person name="Syme A R."/>
            <person name="Syme A R."/>
            <person name="Moolhuijzen P."/>
        </authorList>
    </citation>
    <scope>NUCLEOTIDE SEQUENCE</scope>
    <source>
        <strain evidence="11">W1-1</strain>
    </source>
</reference>
<dbReference type="InterPro" id="IPR044066">
    <property type="entry name" value="TRIAD_supradom"/>
</dbReference>
<comment type="catalytic activity">
    <reaction evidence="1">
        <text>[E2 ubiquitin-conjugating enzyme]-S-ubiquitinyl-L-cysteine + [acceptor protein]-L-lysine = [E2 ubiquitin-conjugating enzyme]-L-cysteine + [acceptor protein]-N(6)-ubiquitinyl-L-lysine.</text>
        <dbReference type="EC" id="2.3.2.31"/>
    </reaction>
</comment>
<feature type="compositionally biased region" description="Polar residues" evidence="9">
    <location>
        <begin position="20"/>
        <end position="30"/>
    </location>
</feature>
<dbReference type="Pfam" id="PF01485">
    <property type="entry name" value="IBR"/>
    <property type="match status" value="1"/>
</dbReference>
<name>A0A6S6VF17_9PLEO</name>
<dbReference type="InterPro" id="IPR017907">
    <property type="entry name" value="Znf_RING_CS"/>
</dbReference>
<keyword evidence="5" id="KW-0677">Repeat</keyword>
<dbReference type="AlphaFoldDB" id="A0A6S6VF17"/>
<feature type="region of interest" description="Disordered" evidence="9">
    <location>
        <begin position="584"/>
        <end position="610"/>
    </location>
</feature>
<protein>
    <recommendedName>
        <fullName evidence="2">RBR-type E3 ubiquitin transferase</fullName>
        <ecNumber evidence="2">2.3.2.31</ecNumber>
    </recommendedName>
</protein>
<dbReference type="CDD" id="cd22584">
    <property type="entry name" value="Rcat_RBR_unk"/>
    <property type="match status" value="1"/>
</dbReference>
<evidence type="ECO:0000256" key="4">
    <source>
        <dbReference type="ARBA" id="ARBA00022723"/>
    </source>
</evidence>
<dbReference type="InterPro" id="IPR031127">
    <property type="entry name" value="E3_UB_ligase_RBR"/>
</dbReference>
<dbReference type="EMBL" id="HG992978">
    <property type="protein sequence ID" value="CAE7014227.1"/>
    <property type="molecule type" value="Genomic_DNA"/>
</dbReference>
<evidence type="ECO:0000256" key="8">
    <source>
        <dbReference type="ARBA" id="ARBA00022833"/>
    </source>
</evidence>
<evidence type="ECO:0000256" key="1">
    <source>
        <dbReference type="ARBA" id="ARBA00001798"/>
    </source>
</evidence>
<keyword evidence="4" id="KW-0479">Metal-binding</keyword>
<feature type="compositionally biased region" description="Polar residues" evidence="9">
    <location>
        <begin position="590"/>
        <end position="610"/>
    </location>
</feature>
<dbReference type="PROSITE" id="PS00518">
    <property type="entry name" value="ZF_RING_1"/>
    <property type="match status" value="1"/>
</dbReference>
<keyword evidence="8" id="KW-0862">Zinc</keyword>
<keyword evidence="3" id="KW-0808">Transferase</keyword>
<evidence type="ECO:0000256" key="9">
    <source>
        <dbReference type="SAM" id="MobiDB-lite"/>
    </source>
</evidence>
<organism evidence="11 12">
    <name type="scientific">Pyrenophora teres f. teres</name>
    <dbReference type="NCBI Taxonomy" id="97479"/>
    <lineage>
        <taxon>Eukaryota</taxon>
        <taxon>Fungi</taxon>
        <taxon>Dikarya</taxon>
        <taxon>Ascomycota</taxon>
        <taxon>Pezizomycotina</taxon>
        <taxon>Dothideomycetes</taxon>
        <taxon>Pleosporomycetidae</taxon>
        <taxon>Pleosporales</taxon>
        <taxon>Pleosporineae</taxon>
        <taxon>Pleosporaceae</taxon>
        <taxon>Pyrenophora</taxon>
    </lineage>
</organism>
<evidence type="ECO:0000313" key="12">
    <source>
        <dbReference type="Proteomes" id="UP000472372"/>
    </source>
</evidence>
<dbReference type="EC" id="2.3.2.31" evidence="2"/>
<dbReference type="GO" id="GO:0016567">
    <property type="term" value="P:protein ubiquitination"/>
    <property type="evidence" value="ECO:0007669"/>
    <property type="project" value="InterPro"/>
</dbReference>
<evidence type="ECO:0000256" key="3">
    <source>
        <dbReference type="ARBA" id="ARBA00022679"/>
    </source>
</evidence>
<dbReference type="PANTHER" id="PTHR11685">
    <property type="entry name" value="RBR FAMILY RING FINGER AND IBR DOMAIN-CONTAINING"/>
    <property type="match status" value="1"/>
</dbReference>
<gene>
    <name evidence="11" type="ORF">PTTW11_02620</name>
</gene>
<evidence type="ECO:0000256" key="7">
    <source>
        <dbReference type="ARBA" id="ARBA00022786"/>
    </source>
</evidence>
<evidence type="ECO:0000313" key="11">
    <source>
        <dbReference type="EMBL" id="CAE7014227.1"/>
    </source>
</evidence>
<feature type="region of interest" description="Disordered" evidence="9">
    <location>
        <begin position="355"/>
        <end position="409"/>
    </location>
</feature>
<feature type="compositionally biased region" description="Polar residues" evidence="9">
    <location>
        <begin position="379"/>
        <end position="388"/>
    </location>
</feature>
<feature type="region of interest" description="Disordered" evidence="9">
    <location>
        <begin position="644"/>
        <end position="669"/>
    </location>
</feature>
<feature type="region of interest" description="Disordered" evidence="9">
    <location>
        <begin position="1"/>
        <end position="48"/>
    </location>
</feature>
<feature type="domain" description="RING-type" evidence="10">
    <location>
        <begin position="133"/>
        <end position="352"/>
    </location>
</feature>
<dbReference type="InterPro" id="IPR002867">
    <property type="entry name" value="IBR_dom"/>
</dbReference>
<sequence>MGSKFSRAVRPQVKAAASPDVTSHNHSIDNANARGKRQEPTPQLPQGLCYDDITVATSTITRTTSQRRNSTPAPMSADAAVSTNMEQARERVFGLVAYTLMSIQQVDSEPAPAPMPAPLPNPVRKPSRGSAQGQVQCVICLSTLPDANNAKHAKEAIKPCRDCEHVYCASCIKHMFIKACKDTTRMPPKCCNQIPVHYAKPFLNQDELDEFRIKYDEWQTPNPFYCPIPTCSTYIPTRLLPEPATTSGKRVDSGVGTPISKAFACPKCKASICLDCRQVTHPNSMCTVSEFGIDAETTELLKSWGYKKCPKCGHGLKRMFGCNHMECRCGAHFCYACMEEYDQCGGGCSNDEDDYDGHLSDEVEDPDEREDESQAAAIPQTQQLQDDSGSAPEEVQNSDVSPELASTQSVVQPLNLDGGGQRYWEQQDLYFGEEPGEVYQNRSWSCYHEFHTCLINLKKALANDPATTGMECVKCWCAIHPEIEKPDKAQAKIKTVPAGVGGTVRGIRRGILRAMGGPRGRARYIAPRGLYRNDATIGTAPHLTAAVASPMSQIVPDTSPMEDVHYPDRVVDTYTNTIVTTEMKRHRQASTDNHVTSKKPTASNKPSSTVFTTPTPKFSLAYDCIFCGLLVCATCKQEIIAAQEAKEKEEEEKKNELEHNEASQHHHDL</sequence>
<feature type="compositionally biased region" description="Polar residues" evidence="9">
    <location>
        <begin position="395"/>
        <end position="409"/>
    </location>
</feature>
<dbReference type="GO" id="GO:0008270">
    <property type="term" value="F:zinc ion binding"/>
    <property type="evidence" value="ECO:0007669"/>
    <property type="project" value="UniProtKB-KW"/>
</dbReference>
<feature type="region of interest" description="Disordered" evidence="9">
    <location>
        <begin position="108"/>
        <end position="128"/>
    </location>
</feature>
<evidence type="ECO:0000256" key="5">
    <source>
        <dbReference type="ARBA" id="ARBA00022737"/>
    </source>
</evidence>
<evidence type="ECO:0000256" key="2">
    <source>
        <dbReference type="ARBA" id="ARBA00012251"/>
    </source>
</evidence>
<dbReference type="GO" id="GO:0061630">
    <property type="term" value="F:ubiquitin protein ligase activity"/>
    <property type="evidence" value="ECO:0007669"/>
    <property type="project" value="UniProtKB-EC"/>
</dbReference>